<protein>
    <submittedName>
        <fullName evidence="1">Uncharacterized protein</fullName>
    </submittedName>
</protein>
<dbReference type="AlphaFoldDB" id="A0A2C1MHP6"/>
<evidence type="ECO:0000313" key="2">
    <source>
        <dbReference type="Proteomes" id="UP000224386"/>
    </source>
</evidence>
<organism evidence="1 2">
    <name type="scientific">Bacillus cereus</name>
    <dbReference type="NCBI Taxonomy" id="1396"/>
    <lineage>
        <taxon>Bacteria</taxon>
        <taxon>Bacillati</taxon>
        <taxon>Bacillota</taxon>
        <taxon>Bacilli</taxon>
        <taxon>Bacillales</taxon>
        <taxon>Bacillaceae</taxon>
        <taxon>Bacillus</taxon>
        <taxon>Bacillus cereus group</taxon>
    </lineage>
</organism>
<accession>A0A2C1MHP6</accession>
<name>A0A2C1MHP6_BACCE</name>
<dbReference type="EMBL" id="NVAP01000082">
    <property type="protein sequence ID" value="PFQ36874.1"/>
    <property type="molecule type" value="Genomic_DNA"/>
</dbReference>
<evidence type="ECO:0000313" key="1">
    <source>
        <dbReference type="EMBL" id="PFQ36874.1"/>
    </source>
</evidence>
<reference evidence="1 2" key="1">
    <citation type="submission" date="2017-09" db="EMBL/GenBank/DDBJ databases">
        <title>Large-scale bioinformatics analysis of Bacillus genomes uncovers conserved roles of natural products in bacterial physiology.</title>
        <authorList>
            <consortium name="Agbiome Team Llc"/>
            <person name="Bleich R.M."/>
            <person name="Grubbs K.J."/>
            <person name="Santa Maria K.C."/>
            <person name="Allen S.E."/>
            <person name="Farag S."/>
            <person name="Shank E.A."/>
            <person name="Bowers A."/>
        </authorList>
    </citation>
    <scope>NUCLEOTIDE SEQUENCE [LARGE SCALE GENOMIC DNA]</scope>
    <source>
        <strain evidence="1 2">AFS070861</strain>
    </source>
</reference>
<dbReference type="Proteomes" id="UP000224386">
    <property type="component" value="Unassembled WGS sequence"/>
</dbReference>
<gene>
    <name evidence="1" type="ORF">COK05_29525</name>
</gene>
<comment type="caution">
    <text evidence="1">The sequence shown here is derived from an EMBL/GenBank/DDBJ whole genome shotgun (WGS) entry which is preliminary data.</text>
</comment>
<sequence length="65" mass="7672">MYDCDDMYFYYLYQSIGKVLENNNYESNRHAAKNDNGEKEVLNDEGNIIKCKYETKSGEYSLLVK</sequence>
<proteinExistence type="predicted"/>